<sequence length="382" mass="42073">MSDAASQDSTQKEFEDLFENAPCGYLTMLPNGRILRANAQLAAWMGYSAEQITSRRLHDLLTVGTRLFYETNFAPQLSLGDTCEEMSLDLKTASGEIMAVSASARVRKTSDGQAAVIRIALFKSAERRRYERQLVDARAKILEQARATQGLLANERETAELREQFIAVLGHDLRNPLAAVSGGIRLLRRDMSAERRDKLYGLLESSIARMASLIDNVLDFARGRLGAGIPLDLKTDVMLGSLLDQVVAELRLNYLDRKIESQFDLPGPIRCDPTRMSQLVSNLLGNALTHGAETEAVRIHANVSDEILVIWIANGGEPIPAAAIERLFHPFFRGEVRSSQQGLGLGLHIASEIAKAHGGTLEVASTKEETRFTFRMPIAAEN</sequence>
<gene>
    <name evidence="9" type="ORF">ASILVAE211_22445</name>
</gene>
<dbReference type="AlphaFoldDB" id="A0A964E142"/>
<dbReference type="SUPFAM" id="SSF47384">
    <property type="entry name" value="Homodimeric domain of signal transducing histidine kinase"/>
    <property type="match status" value="1"/>
</dbReference>
<dbReference type="RefSeq" id="WP_227323610.1">
    <property type="nucleotide sequence ID" value="NZ_JAESVB010000020.1"/>
</dbReference>
<dbReference type="GO" id="GO:0016020">
    <property type="term" value="C:membrane"/>
    <property type="evidence" value="ECO:0007669"/>
    <property type="project" value="UniProtKB-SubCell"/>
</dbReference>
<dbReference type="InterPro" id="IPR000014">
    <property type="entry name" value="PAS"/>
</dbReference>
<dbReference type="Proteomes" id="UP000708298">
    <property type="component" value="Unassembled WGS sequence"/>
</dbReference>
<dbReference type="EMBL" id="JAESVB010000020">
    <property type="protein sequence ID" value="MCB8877966.1"/>
    <property type="molecule type" value="Genomic_DNA"/>
</dbReference>
<dbReference type="Pfam" id="PF13426">
    <property type="entry name" value="PAS_9"/>
    <property type="match status" value="1"/>
</dbReference>
<dbReference type="GO" id="GO:0030295">
    <property type="term" value="F:protein kinase activator activity"/>
    <property type="evidence" value="ECO:0007669"/>
    <property type="project" value="TreeGrafter"/>
</dbReference>
<evidence type="ECO:0000259" key="7">
    <source>
        <dbReference type="PROSITE" id="PS50109"/>
    </source>
</evidence>
<protein>
    <recommendedName>
        <fullName evidence="2">histidine kinase</fullName>
        <ecNumber evidence="2">2.7.13.3</ecNumber>
    </recommendedName>
</protein>
<evidence type="ECO:0000256" key="3">
    <source>
        <dbReference type="ARBA" id="ARBA00022553"/>
    </source>
</evidence>
<keyword evidence="5 9" id="KW-0418">Kinase</keyword>
<dbReference type="Gene3D" id="3.30.450.20">
    <property type="entry name" value="PAS domain"/>
    <property type="match status" value="1"/>
</dbReference>
<comment type="caution">
    <text evidence="9">The sequence shown here is derived from an EMBL/GenBank/DDBJ whole genome shotgun (WGS) entry which is preliminary data.</text>
</comment>
<accession>A0A964E142</accession>
<keyword evidence="3" id="KW-0597">Phosphoprotein</keyword>
<dbReference type="SMART" id="SM00388">
    <property type="entry name" value="HisKA"/>
    <property type="match status" value="1"/>
</dbReference>
<evidence type="ECO:0000256" key="4">
    <source>
        <dbReference type="ARBA" id="ARBA00022679"/>
    </source>
</evidence>
<dbReference type="NCBIfam" id="TIGR00229">
    <property type="entry name" value="sensory_box"/>
    <property type="match status" value="1"/>
</dbReference>
<dbReference type="PANTHER" id="PTHR42878:SF13">
    <property type="entry name" value="HISTIDINE KINASE"/>
    <property type="match status" value="1"/>
</dbReference>
<dbReference type="InterPro" id="IPR035965">
    <property type="entry name" value="PAS-like_dom_sf"/>
</dbReference>
<dbReference type="InterPro" id="IPR003594">
    <property type="entry name" value="HATPase_dom"/>
</dbReference>
<dbReference type="InterPro" id="IPR005467">
    <property type="entry name" value="His_kinase_dom"/>
</dbReference>
<dbReference type="Gene3D" id="1.10.287.130">
    <property type="match status" value="1"/>
</dbReference>
<dbReference type="InterPro" id="IPR050351">
    <property type="entry name" value="BphY/WalK/GraS-like"/>
</dbReference>
<dbReference type="InterPro" id="IPR036890">
    <property type="entry name" value="HATPase_C_sf"/>
</dbReference>
<evidence type="ECO:0000256" key="2">
    <source>
        <dbReference type="ARBA" id="ARBA00012438"/>
    </source>
</evidence>
<comment type="catalytic activity">
    <reaction evidence="1">
        <text>ATP + protein L-histidine = ADP + protein N-phospho-L-histidine.</text>
        <dbReference type="EC" id="2.7.13.3"/>
    </reaction>
</comment>
<dbReference type="SUPFAM" id="SSF55785">
    <property type="entry name" value="PYP-like sensor domain (PAS domain)"/>
    <property type="match status" value="1"/>
</dbReference>
<dbReference type="PROSITE" id="PS50109">
    <property type="entry name" value="HIS_KIN"/>
    <property type="match status" value="1"/>
</dbReference>
<proteinExistence type="predicted"/>
<keyword evidence="10" id="KW-1185">Reference proteome</keyword>
<name>A0A964E142_9PROT</name>
<dbReference type="EC" id="2.7.13.3" evidence="2"/>
<dbReference type="PRINTS" id="PR00344">
    <property type="entry name" value="BCTRLSENSOR"/>
</dbReference>
<dbReference type="GO" id="GO:0007234">
    <property type="term" value="P:osmosensory signaling via phosphorelay pathway"/>
    <property type="evidence" value="ECO:0007669"/>
    <property type="project" value="TreeGrafter"/>
</dbReference>
<dbReference type="GO" id="GO:0000155">
    <property type="term" value="F:phosphorelay sensor kinase activity"/>
    <property type="evidence" value="ECO:0007669"/>
    <property type="project" value="InterPro"/>
</dbReference>
<dbReference type="InterPro" id="IPR003661">
    <property type="entry name" value="HisK_dim/P_dom"/>
</dbReference>
<organism evidence="9 10">
    <name type="scientific">Acidisoma silvae</name>
    <dbReference type="NCBI Taxonomy" id="2802396"/>
    <lineage>
        <taxon>Bacteria</taxon>
        <taxon>Pseudomonadati</taxon>
        <taxon>Pseudomonadota</taxon>
        <taxon>Alphaproteobacteria</taxon>
        <taxon>Acetobacterales</taxon>
        <taxon>Acidocellaceae</taxon>
        <taxon>Acidisoma</taxon>
    </lineage>
</organism>
<reference evidence="9" key="1">
    <citation type="journal article" date="2021" name="Microorganisms">
        <title>Acidisoma silvae sp. nov. and Acidisomacellulosilytica sp. nov., Two Acidophilic Bacteria Isolated from Decaying Wood, Hydrolyzing Cellulose and Producing Poly-3-hydroxybutyrate.</title>
        <authorList>
            <person name="Mieszkin S."/>
            <person name="Pouder E."/>
            <person name="Uroz S."/>
            <person name="Simon-Colin C."/>
            <person name="Alain K."/>
        </authorList>
    </citation>
    <scope>NUCLEOTIDE SEQUENCE</scope>
    <source>
        <strain evidence="9">HW T2.11</strain>
    </source>
</reference>
<evidence type="ECO:0000259" key="8">
    <source>
        <dbReference type="PROSITE" id="PS50112"/>
    </source>
</evidence>
<dbReference type="PANTHER" id="PTHR42878">
    <property type="entry name" value="TWO-COMPONENT HISTIDINE KINASE"/>
    <property type="match status" value="1"/>
</dbReference>
<reference evidence="9" key="2">
    <citation type="submission" date="2021-01" db="EMBL/GenBank/DDBJ databases">
        <authorList>
            <person name="Mieszkin S."/>
            <person name="Pouder E."/>
            <person name="Alain K."/>
        </authorList>
    </citation>
    <scope>NUCLEOTIDE SEQUENCE</scope>
    <source>
        <strain evidence="9">HW T2.11</strain>
    </source>
</reference>
<dbReference type="CDD" id="cd00082">
    <property type="entry name" value="HisKA"/>
    <property type="match status" value="1"/>
</dbReference>
<evidence type="ECO:0000313" key="10">
    <source>
        <dbReference type="Proteomes" id="UP000708298"/>
    </source>
</evidence>
<feature type="domain" description="PAS" evidence="8">
    <location>
        <begin position="10"/>
        <end position="61"/>
    </location>
</feature>
<keyword evidence="6" id="KW-0472">Membrane</keyword>
<evidence type="ECO:0000313" key="9">
    <source>
        <dbReference type="EMBL" id="MCB8877966.1"/>
    </source>
</evidence>
<evidence type="ECO:0000256" key="6">
    <source>
        <dbReference type="ARBA" id="ARBA00023136"/>
    </source>
</evidence>
<dbReference type="SUPFAM" id="SSF55874">
    <property type="entry name" value="ATPase domain of HSP90 chaperone/DNA topoisomerase II/histidine kinase"/>
    <property type="match status" value="1"/>
</dbReference>
<keyword evidence="4" id="KW-0808">Transferase</keyword>
<dbReference type="Pfam" id="PF00512">
    <property type="entry name" value="HisKA"/>
    <property type="match status" value="1"/>
</dbReference>
<dbReference type="Gene3D" id="3.30.565.10">
    <property type="entry name" value="Histidine kinase-like ATPase, C-terminal domain"/>
    <property type="match status" value="1"/>
</dbReference>
<dbReference type="InterPro" id="IPR036097">
    <property type="entry name" value="HisK_dim/P_sf"/>
</dbReference>
<evidence type="ECO:0000256" key="5">
    <source>
        <dbReference type="ARBA" id="ARBA00022777"/>
    </source>
</evidence>
<feature type="domain" description="Histidine kinase" evidence="7">
    <location>
        <begin position="168"/>
        <end position="380"/>
    </location>
</feature>
<dbReference type="CDD" id="cd00075">
    <property type="entry name" value="HATPase"/>
    <property type="match status" value="1"/>
</dbReference>
<dbReference type="PROSITE" id="PS50112">
    <property type="entry name" value="PAS"/>
    <property type="match status" value="1"/>
</dbReference>
<dbReference type="SMART" id="SM00387">
    <property type="entry name" value="HATPase_c"/>
    <property type="match status" value="1"/>
</dbReference>
<dbReference type="GO" id="GO:0000156">
    <property type="term" value="F:phosphorelay response regulator activity"/>
    <property type="evidence" value="ECO:0007669"/>
    <property type="project" value="TreeGrafter"/>
</dbReference>
<evidence type="ECO:0000256" key="1">
    <source>
        <dbReference type="ARBA" id="ARBA00000085"/>
    </source>
</evidence>
<dbReference type="Pfam" id="PF02518">
    <property type="entry name" value="HATPase_c"/>
    <property type="match status" value="1"/>
</dbReference>
<dbReference type="InterPro" id="IPR004358">
    <property type="entry name" value="Sig_transdc_His_kin-like_C"/>
</dbReference>